<dbReference type="OrthoDB" id="9757901at2"/>
<dbReference type="GO" id="GO:0005886">
    <property type="term" value="C:plasma membrane"/>
    <property type="evidence" value="ECO:0007669"/>
    <property type="project" value="UniProtKB-SubCell"/>
</dbReference>
<sequence>MEKEKKRLRDKITRHMVLVFISILILLGVIARAFYLQVIAHDYYVEYANNKSHRVTEVSVARGDILDVNGNTLATSEQTYNLVYTDSKENQKTFNDTMIKVFKLLESQQSKNAAEPNKYNAKLDEDMPLKINPFVFEFNSVDEKGRKASEMRFKKDFGFNDRLAEENYNGLAYGKLKEEEQKEVDAMLETKTAEDTFNYLVDFYEVPAVYDLETQRKLVMIKNRIKIQAFLGNNVTVIASNLDRETQFLLQQKAVELPGISVEIRQKRIYPNNNTASSILGYMSKITDKKYEERGYNLSTDLIGGSGIESAFEKELRGTKGANVVEVNSSGVPLSTIATLEPVAGKTVKLTLDLEVQKKAEESLQKTMEFLREPKQVNELGSGNATRGATVAMNIKTGAVVSMASLPNFNPNDFATGNLSNEKYNEYYKSDYEAYGKANGWSQEKIDKIFPVNESGEREDFYDFLPKKMLNYATQSLQPTGSTFKVFTGYVGLHEGVITGSTTVNDLGVFEDDDDFSTEFKDEGSNGIVNLRKALQVSSNPFFMQTGQWLFKKYEDEAARNSLGIRSPLDVIAKYSWNLGLGADPNNPNGRPETGIEIPEVTGNVFNSTDLENSVYYSTLDTIMSALKNGVFNRINAKTKMITNSYTFQPIDLYYHTGNDGEATDSLELHNAKKAVKDYIRQIVLHGSEYNKPDEINKLLKEVIKNDPERYKNVTFKESTLDNYGDLDTISRSVIYDVARFDGYNAAHSIYNVYNASIGQGYTVATPLQLASSFATFWNDGTRLKAHLLDEIIDEDGNVVFKQEPEVISKFDMNKEYVDIIKEGTKDMIYKQESVAPYFKDLTYKGQQLMIGGKTGSATFREDQLKIDRNAFAWLMTYAPIEDPEIVVVTVIFDGHWGRVCSPVNAAVMDAYFKGKEAKEAQAAATATPVAK</sequence>
<dbReference type="Gene3D" id="3.40.710.10">
    <property type="entry name" value="DD-peptidase/beta-lactamase superfamily"/>
    <property type="match status" value="2"/>
</dbReference>
<dbReference type="PANTHER" id="PTHR30627:SF2">
    <property type="entry name" value="PEPTIDOGLYCAN D,D-TRANSPEPTIDASE MRDA"/>
    <property type="match status" value="1"/>
</dbReference>
<gene>
    <name evidence="14" type="ordered locus">Clocel_2764</name>
</gene>
<keyword evidence="15" id="KW-1185">Reference proteome</keyword>
<protein>
    <submittedName>
        <fullName evidence="14">Penicillin-binding protein dimerization domain</fullName>
    </submittedName>
</protein>
<evidence type="ECO:0000256" key="11">
    <source>
        <dbReference type="SAM" id="Phobius"/>
    </source>
</evidence>
<dbReference type="SUPFAM" id="SSF56519">
    <property type="entry name" value="Penicillin binding protein dimerisation domain"/>
    <property type="match status" value="1"/>
</dbReference>
<dbReference type="Pfam" id="PF03717">
    <property type="entry name" value="PBP_dimer"/>
    <property type="match status" value="1"/>
</dbReference>
<feature type="domain" description="Penicillin-binding protein dimerisation" evidence="13">
    <location>
        <begin position="59"/>
        <end position="336"/>
    </location>
</feature>
<name>D9SS14_CLOC7</name>
<reference evidence="14 15" key="1">
    <citation type="submission" date="2010-08" db="EMBL/GenBank/DDBJ databases">
        <title>Complete sequence of Clostridium cellulovorans 743B.</title>
        <authorList>
            <consortium name="US DOE Joint Genome Institute"/>
            <person name="Lucas S."/>
            <person name="Copeland A."/>
            <person name="Lapidus A."/>
            <person name="Cheng J.-F."/>
            <person name="Bruce D."/>
            <person name="Goodwin L."/>
            <person name="Pitluck S."/>
            <person name="Chertkov O."/>
            <person name="Detter J.C."/>
            <person name="Han C."/>
            <person name="Tapia R."/>
            <person name="Land M."/>
            <person name="Hauser L."/>
            <person name="Chang Y.-J."/>
            <person name="Jeffries C."/>
            <person name="Kyrpides N."/>
            <person name="Ivanova N."/>
            <person name="Mikhailova N."/>
            <person name="Hemme C.L."/>
            <person name="Woyke T."/>
        </authorList>
    </citation>
    <scope>NUCLEOTIDE SEQUENCE [LARGE SCALE GENOMIC DNA]</scope>
    <source>
        <strain evidence="15">ATCC 35296 / DSM 3052 / OCM 3 / 743B</strain>
    </source>
</reference>
<evidence type="ECO:0000313" key="15">
    <source>
        <dbReference type="Proteomes" id="UP000002730"/>
    </source>
</evidence>
<feature type="domain" description="Penicillin-binding protein transpeptidase" evidence="12">
    <location>
        <begin position="756"/>
        <end position="899"/>
    </location>
</feature>
<dbReference type="Proteomes" id="UP000002730">
    <property type="component" value="Chromosome"/>
</dbReference>
<evidence type="ECO:0000256" key="3">
    <source>
        <dbReference type="ARBA" id="ARBA00007171"/>
    </source>
</evidence>
<dbReference type="RefSeq" id="WP_010076652.1">
    <property type="nucleotide sequence ID" value="NC_014393.1"/>
</dbReference>
<dbReference type="GO" id="GO:0008360">
    <property type="term" value="P:regulation of cell shape"/>
    <property type="evidence" value="ECO:0007669"/>
    <property type="project" value="UniProtKB-KW"/>
</dbReference>
<keyword evidence="10" id="KW-0961">Cell wall biogenesis/degradation</keyword>
<organism evidence="14 15">
    <name type="scientific">Clostridium cellulovorans (strain ATCC 35296 / DSM 3052 / OCM 3 / 743B)</name>
    <dbReference type="NCBI Taxonomy" id="573061"/>
    <lineage>
        <taxon>Bacteria</taxon>
        <taxon>Bacillati</taxon>
        <taxon>Bacillota</taxon>
        <taxon>Clostridia</taxon>
        <taxon>Eubacteriales</taxon>
        <taxon>Clostridiaceae</taxon>
        <taxon>Clostridium</taxon>
    </lineage>
</organism>
<feature type="transmembrane region" description="Helical" evidence="11">
    <location>
        <begin position="12"/>
        <end position="35"/>
    </location>
</feature>
<dbReference type="HOGENOM" id="CLU_009289_1_1_9"/>
<dbReference type="SUPFAM" id="SSF56601">
    <property type="entry name" value="beta-lactamase/transpeptidase-like"/>
    <property type="match status" value="1"/>
</dbReference>
<evidence type="ECO:0000256" key="1">
    <source>
        <dbReference type="ARBA" id="ARBA00004167"/>
    </source>
</evidence>
<comment type="similarity">
    <text evidence="3">Belongs to the transpeptidase family.</text>
</comment>
<keyword evidence="4" id="KW-1003">Cell membrane</keyword>
<evidence type="ECO:0000256" key="7">
    <source>
        <dbReference type="ARBA" id="ARBA00022984"/>
    </source>
</evidence>
<keyword evidence="6" id="KW-0133">Cell shape</keyword>
<dbReference type="KEGG" id="ccb:Clocel_2764"/>
<dbReference type="STRING" id="573061.Clocel_2764"/>
<dbReference type="GO" id="GO:0008658">
    <property type="term" value="F:penicillin binding"/>
    <property type="evidence" value="ECO:0007669"/>
    <property type="project" value="InterPro"/>
</dbReference>
<dbReference type="InterPro" id="IPR036138">
    <property type="entry name" value="PBP_dimer_sf"/>
</dbReference>
<dbReference type="PANTHER" id="PTHR30627">
    <property type="entry name" value="PEPTIDOGLYCAN D,D-TRANSPEPTIDASE"/>
    <property type="match status" value="1"/>
</dbReference>
<keyword evidence="9 11" id="KW-0472">Membrane</keyword>
<proteinExistence type="inferred from homology"/>
<evidence type="ECO:0000256" key="6">
    <source>
        <dbReference type="ARBA" id="ARBA00022960"/>
    </source>
</evidence>
<evidence type="ECO:0000259" key="13">
    <source>
        <dbReference type="Pfam" id="PF03717"/>
    </source>
</evidence>
<evidence type="ECO:0000259" key="12">
    <source>
        <dbReference type="Pfam" id="PF00905"/>
    </source>
</evidence>
<evidence type="ECO:0000256" key="10">
    <source>
        <dbReference type="ARBA" id="ARBA00023316"/>
    </source>
</evidence>
<evidence type="ECO:0000256" key="5">
    <source>
        <dbReference type="ARBA" id="ARBA00022692"/>
    </source>
</evidence>
<dbReference type="EMBL" id="CP002160">
    <property type="protein sequence ID" value="ADL52461.1"/>
    <property type="molecule type" value="Genomic_DNA"/>
</dbReference>
<comment type="subcellular location">
    <subcellularLocation>
        <location evidence="2">Cell membrane</location>
    </subcellularLocation>
    <subcellularLocation>
        <location evidence="1">Membrane</location>
        <topology evidence="1">Single-pass membrane protein</topology>
    </subcellularLocation>
</comment>
<dbReference type="GO" id="GO:0009252">
    <property type="term" value="P:peptidoglycan biosynthetic process"/>
    <property type="evidence" value="ECO:0007669"/>
    <property type="project" value="UniProtKB-KW"/>
</dbReference>
<dbReference type="InterPro" id="IPR001460">
    <property type="entry name" value="PCN-bd_Tpept"/>
</dbReference>
<dbReference type="InterPro" id="IPR012338">
    <property type="entry name" value="Beta-lactam/transpept-like"/>
</dbReference>
<dbReference type="GO" id="GO:0071972">
    <property type="term" value="F:peptidoglycan L,D-transpeptidase activity"/>
    <property type="evidence" value="ECO:0007669"/>
    <property type="project" value="TreeGrafter"/>
</dbReference>
<dbReference type="InterPro" id="IPR005311">
    <property type="entry name" value="PBP_dimer"/>
</dbReference>
<evidence type="ECO:0000256" key="9">
    <source>
        <dbReference type="ARBA" id="ARBA00023136"/>
    </source>
</evidence>
<dbReference type="InterPro" id="IPR050515">
    <property type="entry name" value="Beta-lactam/transpept"/>
</dbReference>
<evidence type="ECO:0000313" key="14">
    <source>
        <dbReference type="EMBL" id="ADL52461.1"/>
    </source>
</evidence>
<keyword evidence="7" id="KW-0573">Peptidoglycan synthesis</keyword>
<dbReference type="Pfam" id="PF00905">
    <property type="entry name" value="Transpeptidase"/>
    <property type="match status" value="2"/>
</dbReference>
<feature type="domain" description="Penicillin-binding protein transpeptidase" evidence="12">
    <location>
        <begin position="388"/>
        <end position="583"/>
    </location>
</feature>
<dbReference type="GO" id="GO:0071555">
    <property type="term" value="P:cell wall organization"/>
    <property type="evidence" value="ECO:0007669"/>
    <property type="project" value="UniProtKB-KW"/>
</dbReference>
<evidence type="ECO:0000256" key="2">
    <source>
        <dbReference type="ARBA" id="ARBA00004236"/>
    </source>
</evidence>
<dbReference type="eggNOG" id="COG0768">
    <property type="taxonomic scope" value="Bacteria"/>
</dbReference>
<keyword evidence="5 11" id="KW-0812">Transmembrane</keyword>
<keyword evidence="8 11" id="KW-1133">Transmembrane helix</keyword>
<evidence type="ECO:0000256" key="4">
    <source>
        <dbReference type="ARBA" id="ARBA00022475"/>
    </source>
</evidence>
<dbReference type="AlphaFoldDB" id="D9SS14"/>
<accession>D9SS14</accession>
<dbReference type="Gene3D" id="3.90.1310.10">
    <property type="entry name" value="Penicillin-binding protein 2a (Domain 2)"/>
    <property type="match status" value="2"/>
</dbReference>
<evidence type="ECO:0000256" key="8">
    <source>
        <dbReference type="ARBA" id="ARBA00022989"/>
    </source>
</evidence>